<evidence type="ECO:0000256" key="2">
    <source>
        <dbReference type="ARBA" id="ARBA00022475"/>
    </source>
</evidence>
<evidence type="ECO:0000313" key="8">
    <source>
        <dbReference type="EMBL" id="RHK50791.1"/>
    </source>
</evidence>
<dbReference type="GO" id="GO:0016746">
    <property type="term" value="F:acyltransferase activity"/>
    <property type="evidence" value="ECO:0007669"/>
    <property type="project" value="UniProtKB-KW"/>
</dbReference>
<sequence>MYYFIYFIIKTLSYIPFWMLYAISDIMYYPLYYVIRYRREIVRKNLTESFPEKSLSEIITIEKKFYRFFMDMLLESSKIASISPDEMRKRMKFVNIDKTNKLLDEGKSLAFFMGHFCNWEWMTSVGLWIKDDVVCAQVYHKLINETFDKIIKQMRERMGNICVEMRHTARFVASMKAENRACMVALIADQSPKRKQIKHYVKFLNHMVPVLVGPEKIANHFGYMPIFVNAKRVKRGYYECEFSLLHNDPTSLPDYKLTDLYFERLEDEIRKHPECYLWTHNRFKYAKN</sequence>
<dbReference type="GO" id="GO:0009247">
    <property type="term" value="P:glycolipid biosynthetic process"/>
    <property type="evidence" value="ECO:0007669"/>
    <property type="project" value="UniProtKB-ARBA"/>
</dbReference>
<dbReference type="OrthoDB" id="9801955at2"/>
<keyword evidence="7" id="KW-1133">Transmembrane helix</keyword>
<feature type="transmembrane region" description="Helical" evidence="7">
    <location>
        <begin position="12"/>
        <end position="35"/>
    </location>
</feature>
<dbReference type="GO" id="GO:0005886">
    <property type="term" value="C:plasma membrane"/>
    <property type="evidence" value="ECO:0007669"/>
    <property type="project" value="UniProtKB-SubCell"/>
</dbReference>
<keyword evidence="6 8" id="KW-0012">Acyltransferase</keyword>
<name>A0A3R6G4H6_9BACT</name>
<dbReference type="Pfam" id="PF03279">
    <property type="entry name" value="Lip_A_acyltrans"/>
    <property type="match status" value="1"/>
</dbReference>
<protein>
    <submittedName>
        <fullName evidence="8">Acyltransferase</fullName>
    </submittedName>
</protein>
<dbReference type="RefSeq" id="WP_007899267.1">
    <property type="nucleotide sequence ID" value="NZ_JAJWVQ010000006.1"/>
</dbReference>
<keyword evidence="5 7" id="KW-0472">Membrane</keyword>
<keyword evidence="7" id="KW-0812">Transmembrane</keyword>
<organism evidence="8 9">
    <name type="scientific">Leyella stercorea</name>
    <dbReference type="NCBI Taxonomy" id="363265"/>
    <lineage>
        <taxon>Bacteria</taxon>
        <taxon>Pseudomonadati</taxon>
        <taxon>Bacteroidota</taxon>
        <taxon>Bacteroidia</taxon>
        <taxon>Bacteroidales</taxon>
        <taxon>Prevotellaceae</taxon>
        <taxon>Leyella</taxon>
    </lineage>
</organism>
<dbReference type="CDD" id="cd07984">
    <property type="entry name" value="LPLAT_LABLAT-like"/>
    <property type="match status" value="1"/>
</dbReference>
<evidence type="ECO:0000256" key="4">
    <source>
        <dbReference type="ARBA" id="ARBA00022679"/>
    </source>
</evidence>
<comment type="caution">
    <text evidence="8">The sequence shown here is derived from an EMBL/GenBank/DDBJ whole genome shotgun (WGS) entry which is preliminary data.</text>
</comment>
<dbReference type="PANTHER" id="PTHR30606">
    <property type="entry name" value="LIPID A BIOSYNTHESIS LAUROYL ACYLTRANSFERASE"/>
    <property type="match status" value="1"/>
</dbReference>
<keyword evidence="4 8" id="KW-0808">Transferase</keyword>
<comment type="subcellular location">
    <subcellularLocation>
        <location evidence="1">Cell inner membrane</location>
    </subcellularLocation>
</comment>
<gene>
    <name evidence="8" type="ORF">DW060_06410</name>
</gene>
<dbReference type="InterPro" id="IPR004960">
    <property type="entry name" value="LipA_acyltrans"/>
</dbReference>
<proteinExistence type="predicted"/>
<dbReference type="EMBL" id="QRNO01000026">
    <property type="protein sequence ID" value="RHK50791.1"/>
    <property type="molecule type" value="Genomic_DNA"/>
</dbReference>
<evidence type="ECO:0000256" key="5">
    <source>
        <dbReference type="ARBA" id="ARBA00023136"/>
    </source>
</evidence>
<evidence type="ECO:0000313" key="9">
    <source>
        <dbReference type="Proteomes" id="UP000286598"/>
    </source>
</evidence>
<dbReference type="AlphaFoldDB" id="A0A3R6G4H6"/>
<evidence type="ECO:0000256" key="1">
    <source>
        <dbReference type="ARBA" id="ARBA00004533"/>
    </source>
</evidence>
<evidence type="ECO:0000256" key="6">
    <source>
        <dbReference type="ARBA" id="ARBA00023315"/>
    </source>
</evidence>
<keyword evidence="9" id="KW-1185">Reference proteome</keyword>
<evidence type="ECO:0000256" key="7">
    <source>
        <dbReference type="SAM" id="Phobius"/>
    </source>
</evidence>
<accession>A0A3R6G4H6</accession>
<dbReference type="Proteomes" id="UP000286598">
    <property type="component" value="Unassembled WGS sequence"/>
</dbReference>
<keyword evidence="2" id="KW-1003">Cell membrane</keyword>
<keyword evidence="3" id="KW-0997">Cell inner membrane</keyword>
<dbReference type="PANTHER" id="PTHR30606:SF10">
    <property type="entry name" value="PHOSPHATIDYLINOSITOL MANNOSIDE ACYLTRANSFERASE"/>
    <property type="match status" value="1"/>
</dbReference>
<evidence type="ECO:0000256" key="3">
    <source>
        <dbReference type="ARBA" id="ARBA00022519"/>
    </source>
</evidence>
<dbReference type="GeneID" id="78337002"/>
<reference evidence="8 9" key="1">
    <citation type="submission" date="2018-08" db="EMBL/GenBank/DDBJ databases">
        <title>A genome reference for cultivated species of the human gut microbiota.</title>
        <authorList>
            <person name="Zou Y."/>
            <person name="Xue W."/>
            <person name="Luo G."/>
        </authorList>
    </citation>
    <scope>NUCLEOTIDE SEQUENCE [LARGE SCALE GENOMIC DNA]</scope>
    <source>
        <strain evidence="8 9">AF42-9</strain>
    </source>
</reference>